<dbReference type="Proteomes" id="UP000076722">
    <property type="component" value="Unassembled WGS sequence"/>
</dbReference>
<evidence type="ECO:0000313" key="3">
    <source>
        <dbReference type="Proteomes" id="UP000076722"/>
    </source>
</evidence>
<organism evidence="2 3">
    <name type="scientific">Sistotremastrum niveocremeum HHB9708</name>
    <dbReference type="NCBI Taxonomy" id="1314777"/>
    <lineage>
        <taxon>Eukaryota</taxon>
        <taxon>Fungi</taxon>
        <taxon>Dikarya</taxon>
        <taxon>Basidiomycota</taxon>
        <taxon>Agaricomycotina</taxon>
        <taxon>Agaricomycetes</taxon>
        <taxon>Sistotremastrales</taxon>
        <taxon>Sistotremastraceae</taxon>
        <taxon>Sertulicium</taxon>
        <taxon>Sertulicium niveocremeum</taxon>
    </lineage>
</organism>
<protein>
    <submittedName>
        <fullName evidence="2">Uncharacterized protein</fullName>
    </submittedName>
</protein>
<feature type="region of interest" description="Disordered" evidence="1">
    <location>
        <begin position="47"/>
        <end position="67"/>
    </location>
</feature>
<keyword evidence="3" id="KW-1185">Reference proteome</keyword>
<accession>A0A164MAH9</accession>
<evidence type="ECO:0000256" key="1">
    <source>
        <dbReference type="SAM" id="MobiDB-lite"/>
    </source>
</evidence>
<proteinExistence type="predicted"/>
<dbReference type="EMBL" id="KV419489">
    <property type="protein sequence ID" value="KZS86527.1"/>
    <property type="molecule type" value="Genomic_DNA"/>
</dbReference>
<dbReference type="AlphaFoldDB" id="A0A164MAH9"/>
<gene>
    <name evidence="2" type="ORF">SISNIDRAFT_471723</name>
</gene>
<sequence>MTKHPLSPIQLHLSPVAALTRITDLLVLNYLPWTAVFTRIRVPPATSKSMGHVRRDDTENDRDEGTIQCPNSRWMGEGMKMRMRTGWRMGWLMESIEMHGSSISINAILIRIRLPPPPLRIVARDQREDIYNEENHGHDA</sequence>
<name>A0A164MAH9_9AGAM</name>
<evidence type="ECO:0000313" key="2">
    <source>
        <dbReference type="EMBL" id="KZS86527.1"/>
    </source>
</evidence>
<reference evidence="2 3" key="1">
    <citation type="journal article" date="2016" name="Mol. Biol. Evol.">
        <title>Comparative Genomics of Early-Diverging Mushroom-Forming Fungi Provides Insights into the Origins of Lignocellulose Decay Capabilities.</title>
        <authorList>
            <person name="Nagy L.G."/>
            <person name="Riley R."/>
            <person name="Tritt A."/>
            <person name="Adam C."/>
            <person name="Daum C."/>
            <person name="Floudas D."/>
            <person name="Sun H."/>
            <person name="Yadav J.S."/>
            <person name="Pangilinan J."/>
            <person name="Larsson K.H."/>
            <person name="Matsuura K."/>
            <person name="Barry K."/>
            <person name="Labutti K."/>
            <person name="Kuo R."/>
            <person name="Ohm R.A."/>
            <person name="Bhattacharya S.S."/>
            <person name="Shirouzu T."/>
            <person name="Yoshinaga Y."/>
            <person name="Martin F.M."/>
            <person name="Grigoriev I.V."/>
            <person name="Hibbett D.S."/>
        </authorList>
    </citation>
    <scope>NUCLEOTIDE SEQUENCE [LARGE SCALE GENOMIC DNA]</scope>
    <source>
        <strain evidence="2 3">HHB9708</strain>
    </source>
</reference>